<dbReference type="Proteomes" id="UP000199546">
    <property type="component" value="Unassembled WGS sequence"/>
</dbReference>
<sequence>MTVHAPNRLAVHQSLVHPHDVLELTAVLPGTGWHSVGLHVGGTAEAEPWWHGGAGEHNLARLVPLLLETRVTVLDVGRVQLGAGLPRDDVHAHHGRVLDLGARFGARYVTARVTADLPPARRADVFGQLADQARPYRLVPLLAPVPADRPDLVDDAVAVVTPSGGGVVLDVPVGSCTPGGVEAVVDALGDALGYVRLSARQVVAAGDDAAGLLATLPPHVPVALGGDDSAGFVHDDVATRLTDLHGRVDALLEHPRARARRLGGP</sequence>
<gene>
    <name evidence="1" type="ORF">SAMN05660657_03420</name>
</gene>
<dbReference type="Gene3D" id="3.20.20.150">
    <property type="entry name" value="Divalent-metal-dependent TIM barrel enzymes"/>
    <property type="match status" value="1"/>
</dbReference>
<dbReference type="RefSeq" id="WP_139245912.1">
    <property type="nucleotide sequence ID" value="NZ_FPBA01000013.1"/>
</dbReference>
<keyword evidence="2" id="KW-1185">Reference proteome</keyword>
<proteinExistence type="predicted"/>
<dbReference type="OrthoDB" id="5180910at2"/>
<dbReference type="InterPro" id="IPR036237">
    <property type="entry name" value="Xyl_isomerase-like_sf"/>
</dbReference>
<dbReference type="EMBL" id="FPBA01000013">
    <property type="protein sequence ID" value="SFT84104.1"/>
    <property type="molecule type" value="Genomic_DNA"/>
</dbReference>
<reference evidence="2" key="1">
    <citation type="submission" date="2016-10" db="EMBL/GenBank/DDBJ databases">
        <authorList>
            <person name="Varghese N."/>
            <person name="Submissions S."/>
        </authorList>
    </citation>
    <scope>NUCLEOTIDE SEQUENCE [LARGE SCALE GENOMIC DNA]</scope>
    <source>
        <strain evidence="2">DSM 46136</strain>
    </source>
</reference>
<evidence type="ECO:0000313" key="2">
    <source>
        <dbReference type="Proteomes" id="UP000199546"/>
    </source>
</evidence>
<name>A0A1I7BAD5_9ACTN</name>
<accession>A0A1I7BAD5</accession>
<dbReference type="STRING" id="1296565.SAMN05660657_03420"/>
<organism evidence="1 2">
    <name type="scientific">Geodermatophilus amargosae</name>
    <dbReference type="NCBI Taxonomy" id="1296565"/>
    <lineage>
        <taxon>Bacteria</taxon>
        <taxon>Bacillati</taxon>
        <taxon>Actinomycetota</taxon>
        <taxon>Actinomycetes</taxon>
        <taxon>Geodermatophilales</taxon>
        <taxon>Geodermatophilaceae</taxon>
        <taxon>Geodermatophilus</taxon>
    </lineage>
</organism>
<protein>
    <submittedName>
        <fullName evidence="1">Uncharacterized protein</fullName>
    </submittedName>
</protein>
<dbReference type="SUPFAM" id="SSF51658">
    <property type="entry name" value="Xylose isomerase-like"/>
    <property type="match status" value="1"/>
</dbReference>
<evidence type="ECO:0000313" key="1">
    <source>
        <dbReference type="EMBL" id="SFT84104.1"/>
    </source>
</evidence>
<dbReference type="AlphaFoldDB" id="A0A1I7BAD5"/>